<evidence type="ECO:0000259" key="1">
    <source>
        <dbReference type="Pfam" id="PF00961"/>
    </source>
</evidence>
<dbReference type="GO" id="GO:0004519">
    <property type="term" value="F:endonuclease activity"/>
    <property type="evidence" value="ECO:0007669"/>
    <property type="project" value="InterPro"/>
</dbReference>
<evidence type="ECO:0000313" key="2">
    <source>
        <dbReference type="EMBL" id="OGN32948.1"/>
    </source>
</evidence>
<sequence>MGSQSKIDLAYIAGFLDGDGSLMLQIKKRGDSRLGWRFMSTICFYQDSRHETPLFWIRKKLGIGYIARRNDGMTELRINGFKPVNEILKNIMPYVKFKKHQALALSKATALLVENKISELNRARLERIINYILTIQSENYATKNKKSKSELETILGLTP</sequence>
<proteinExistence type="predicted"/>
<comment type="caution">
    <text evidence="2">The sequence shown here is derived from an EMBL/GenBank/DDBJ whole genome shotgun (WGS) entry which is preliminary data.</text>
</comment>
<dbReference type="AlphaFoldDB" id="A0A1F8H7E3"/>
<dbReference type="InterPro" id="IPR027434">
    <property type="entry name" value="Homing_endonucl"/>
</dbReference>
<accession>A0A1F8H7E3</accession>
<dbReference type="SUPFAM" id="SSF55608">
    <property type="entry name" value="Homing endonucleases"/>
    <property type="match status" value="1"/>
</dbReference>
<gene>
    <name evidence="2" type="ORF">A3I32_00795</name>
</gene>
<evidence type="ECO:0000313" key="3">
    <source>
        <dbReference type="Proteomes" id="UP000177494"/>
    </source>
</evidence>
<organism evidence="2 3">
    <name type="scientific">Candidatus Yanofskybacteria bacterium RIFCSPLOWO2_02_FULL_45_10</name>
    <dbReference type="NCBI Taxonomy" id="1802706"/>
    <lineage>
        <taxon>Bacteria</taxon>
        <taxon>Candidatus Yanofskyibacteriota</taxon>
    </lineage>
</organism>
<dbReference type="Gene3D" id="3.10.28.10">
    <property type="entry name" value="Homing endonucleases"/>
    <property type="match status" value="1"/>
</dbReference>
<dbReference type="EMBL" id="MGKU01000003">
    <property type="protein sequence ID" value="OGN32948.1"/>
    <property type="molecule type" value="Genomic_DNA"/>
</dbReference>
<reference evidence="2 3" key="1">
    <citation type="journal article" date="2016" name="Nat. Commun.">
        <title>Thousands of microbial genomes shed light on interconnected biogeochemical processes in an aquifer system.</title>
        <authorList>
            <person name="Anantharaman K."/>
            <person name="Brown C.T."/>
            <person name="Hug L.A."/>
            <person name="Sharon I."/>
            <person name="Castelle C.J."/>
            <person name="Probst A.J."/>
            <person name="Thomas B.C."/>
            <person name="Singh A."/>
            <person name="Wilkins M.J."/>
            <person name="Karaoz U."/>
            <person name="Brodie E.L."/>
            <person name="Williams K.H."/>
            <person name="Hubbard S.S."/>
            <person name="Banfield J.F."/>
        </authorList>
    </citation>
    <scope>NUCLEOTIDE SEQUENCE [LARGE SCALE GENOMIC DNA]</scope>
</reference>
<dbReference type="InterPro" id="IPR004860">
    <property type="entry name" value="LAGLIDADG_dom"/>
</dbReference>
<feature type="domain" description="Homing endonuclease LAGLIDADG" evidence="1">
    <location>
        <begin position="12"/>
        <end position="92"/>
    </location>
</feature>
<dbReference type="Proteomes" id="UP000177494">
    <property type="component" value="Unassembled WGS sequence"/>
</dbReference>
<dbReference type="Pfam" id="PF00961">
    <property type="entry name" value="LAGLIDADG_1"/>
    <property type="match status" value="1"/>
</dbReference>
<protein>
    <recommendedName>
        <fullName evidence="1">Homing endonuclease LAGLIDADG domain-containing protein</fullName>
    </recommendedName>
</protein>
<name>A0A1F8H7E3_9BACT</name>